<dbReference type="PANTHER" id="PTHR11771">
    <property type="entry name" value="LIPOXYGENASE"/>
    <property type="match status" value="1"/>
</dbReference>
<keyword evidence="1" id="KW-0479">Metal-binding</keyword>
<dbReference type="SUPFAM" id="SSF48484">
    <property type="entry name" value="Lipoxigenase"/>
    <property type="match status" value="1"/>
</dbReference>
<dbReference type="OrthoDB" id="407298at2759"/>
<comment type="caution">
    <text evidence="5">Lacks conserved residue(s) required for the propagation of feature annotation.</text>
</comment>
<comment type="caution">
    <text evidence="8">The sequence shown here is derived from an EMBL/GenBank/DDBJ whole genome shotgun (WGS) entry which is preliminary data.</text>
</comment>
<dbReference type="SMART" id="SM00308">
    <property type="entry name" value="LH2"/>
    <property type="match status" value="1"/>
</dbReference>
<evidence type="ECO:0000256" key="2">
    <source>
        <dbReference type="ARBA" id="ARBA00022964"/>
    </source>
</evidence>
<sequence length="671" mass="77467">MATNDCTIFVQTGDQKAASTDANVFIILHDEHGIASPQYKLDNFLRDDFKCGAIDEFKVKLPPDFGTASMIEFWRDNAGISADWYVDIIKVKQIQPKTTSIFPVFRWIEAQNKNGQNRYRIYELDTILPQFDPNREQREEEIKRKREQYVINYMEDMPDMPVLVKDLPIDEQFSAEYVKNLILTKIEHLYLNFKAKLLIHEWDSFDDIDKIYDDERKKPLAADHWNEDVWFGNQRLVGCNPALIKLCTEIPEKFGVNEEMMKPVLNGETLASLMEKKRLFLTDLVVTEGLKHNENFKICAPMALFMLDDEDQLMPIAIQLNQQKGPENPVFLPTDDYYVWLMAKLWYNNADAAYHQSVLHIGWTHFLMEGVILAMHRNISVSHPIYKLMAPHTLFLMAINSRGLKKLVSEGGWVDTTMAIGVKGMYDLVGRCQKKWRFDLQGTPPAEFKSRNVEDPKVLPNYHFRDDSLLIYDIIRTYVTNYVNLYYDNDNMLLDDWEIQNWAEDLVRKKSEGGIGLAGVPERDGKAGFNSIDDLVMMLSSILYTCSAGHAAANFLQYSEYAYPPNYPSQIRGEVIKDKKPRTEKDVIQSLPDRNVTLNVMTITHLLSEKATNSLGDFETQYIYDPKALKVLAKFQDDLQAASIKITERNNNLRFPFEVLLPENIPNAISI</sequence>
<dbReference type="PROSITE" id="PS00081">
    <property type="entry name" value="LIPOXYGENASE_2"/>
    <property type="match status" value="1"/>
</dbReference>
<dbReference type="AlphaFoldDB" id="A0A812DMT8"/>
<dbReference type="InterPro" id="IPR020834">
    <property type="entry name" value="LipOase_CS"/>
</dbReference>
<dbReference type="PROSITE" id="PS51393">
    <property type="entry name" value="LIPOXYGENASE_3"/>
    <property type="match status" value="1"/>
</dbReference>
<evidence type="ECO:0000256" key="4">
    <source>
        <dbReference type="ARBA" id="ARBA00023098"/>
    </source>
</evidence>
<dbReference type="EC" id="1.13.11.34" evidence="8"/>
<accession>A0A812DMT8</accession>
<gene>
    <name evidence="8" type="ORF">SPHA_55125</name>
</gene>
<proteinExistence type="predicted"/>
<evidence type="ECO:0000259" key="7">
    <source>
        <dbReference type="PROSITE" id="PS51393"/>
    </source>
</evidence>
<dbReference type="Gene3D" id="1.20.245.10">
    <property type="entry name" value="Lipoxygenase-1, Domain 5"/>
    <property type="match status" value="1"/>
</dbReference>
<dbReference type="InterPro" id="IPR001024">
    <property type="entry name" value="PLAT/LH2_dom"/>
</dbReference>
<evidence type="ECO:0000313" key="8">
    <source>
        <dbReference type="EMBL" id="CAE1302631.1"/>
    </source>
</evidence>
<dbReference type="Gene3D" id="2.40.180.10">
    <property type="entry name" value="Catalase core domain"/>
    <property type="match status" value="1"/>
</dbReference>
<dbReference type="EMBL" id="CAHIKZ030003642">
    <property type="protein sequence ID" value="CAE1302631.1"/>
    <property type="molecule type" value="Genomic_DNA"/>
</dbReference>
<reference evidence="8" key="1">
    <citation type="submission" date="2021-01" db="EMBL/GenBank/DDBJ databases">
        <authorList>
            <person name="Li R."/>
            <person name="Bekaert M."/>
        </authorList>
    </citation>
    <scope>NUCLEOTIDE SEQUENCE</scope>
    <source>
        <strain evidence="8">Farmed</strain>
    </source>
</reference>
<name>A0A812DMT8_ACAPH</name>
<dbReference type="PRINTS" id="PR00087">
    <property type="entry name" value="LIPOXYGENASE"/>
</dbReference>
<evidence type="ECO:0000259" key="6">
    <source>
        <dbReference type="PROSITE" id="PS50095"/>
    </source>
</evidence>
<dbReference type="Proteomes" id="UP000597762">
    <property type="component" value="Unassembled WGS sequence"/>
</dbReference>
<evidence type="ECO:0000256" key="5">
    <source>
        <dbReference type="PROSITE-ProRule" id="PRU00152"/>
    </source>
</evidence>
<keyword evidence="2" id="KW-0223">Dioxygenase</keyword>
<dbReference type="GO" id="GO:0046872">
    <property type="term" value="F:metal ion binding"/>
    <property type="evidence" value="ECO:0007669"/>
    <property type="project" value="UniProtKB-KW"/>
</dbReference>
<evidence type="ECO:0000256" key="3">
    <source>
        <dbReference type="ARBA" id="ARBA00023002"/>
    </source>
</evidence>
<dbReference type="CDD" id="cd00113">
    <property type="entry name" value="PLAT"/>
    <property type="match status" value="1"/>
</dbReference>
<keyword evidence="9" id="KW-1185">Reference proteome</keyword>
<keyword evidence="4" id="KW-0443">Lipid metabolism</keyword>
<dbReference type="GO" id="GO:0034440">
    <property type="term" value="P:lipid oxidation"/>
    <property type="evidence" value="ECO:0007669"/>
    <property type="project" value="InterPro"/>
</dbReference>
<dbReference type="Gene3D" id="3.10.450.60">
    <property type="match status" value="1"/>
</dbReference>
<evidence type="ECO:0000256" key="1">
    <source>
        <dbReference type="ARBA" id="ARBA00022723"/>
    </source>
</evidence>
<feature type="domain" description="PLAT" evidence="6">
    <location>
        <begin position="4"/>
        <end position="122"/>
    </location>
</feature>
<protein>
    <submittedName>
        <fullName evidence="8">ALOX5</fullName>
        <ecNumber evidence="8">1.13.11.34</ecNumber>
    </submittedName>
</protein>
<dbReference type="PROSITE" id="PS50095">
    <property type="entry name" value="PLAT"/>
    <property type="match status" value="1"/>
</dbReference>
<dbReference type="GO" id="GO:0004051">
    <property type="term" value="F:arachidonate 5-lipoxygenase activity"/>
    <property type="evidence" value="ECO:0007669"/>
    <property type="project" value="UniProtKB-EC"/>
</dbReference>
<dbReference type="InterPro" id="IPR013819">
    <property type="entry name" value="LipOase_C"/>
</dbReference>
<dbReference type="Pfam" id="PF01477">
    <property type="entry name" value="PLAT"/>
    <property type="match status" value="1"/>
</dbReference>
<dbReference type="InterPro" id="IPR036392">
    <property type="entry name" value="PLAT/LH2_dom_sf"/>
</dbReference>
<feature type="domain" description="Lipoxygenase" evidence="7">
    <location>
        <begin position="121"/>
        <end position="671"/>
    </location>
</feature>
<dbReference type="InterPro" id="IPR036226">
    <property type="entry name" value="LipOase_C_sf"/>
</dbReference>
<keyword evidence="3 8" id="KW-0560">Oxidoreductase</keyword>
<organism evidence="8 9">
    <name type="scientific">Acanthosepion pharaonis</name>
    <name type="common">Pharaoh cuttlefish</name>
    <name type="synonym">Sepia pharaonis</name>
    <dbReference type="NCBI Taxonomy" id="158019"/>
    <lineage>
        <taxon>Eukaryota</taxon>
        <taxon>Metazoa</taxon>
        <taxon>Spiralia</taxon>
        <taxon>Lophotrochozoa</taxon>
        <taxon>Mollusca</taxon>
        <taxon>Cephalopoda</taxon>
        <taxon>Coleoidea</taxon>
        <taxon>Decapodiformes</taxon>
        <taxon>Sepiida</taxon>
        <taxon>Sepiina</taxon>
        <taxon>Sepiidae</taxon>
        <taxon>Acanthosepion</taxon>
    </lineage>
</organism>
<dbReference type="SUPFAM" id="SSF49723">
    <property type="entry name" value="Lipase/lipooxygenase domain (PLAT/LH2 domain)"/>
    <property type="match status" value="1"/>
</dbReference>
<dbReference type="InterPro" id="IPR000907">
    <property type="entry name" value="LipOase"/>
</dbReference>
<dbReference type="Pfam" id="PF00305">
    <property type="entry name" value="Lipoxygenase"/>
    <property type="match status" value="1"/>
</dbReference>
<evidence type="ECO:0000313" key="9">
    <source>
        <dbReference type="Proteomes" id="UP000597762"/>
    </source>
</evidence>